<dbReference type="Gene3D" id="3.40.50.2300">
    <property type="match status" value="1"/>
</dbReference>
<dbReference type="CDD" id="cd00383">
    <property type="entry name" value="trans_reg_C"/>
    <property type="match status" value="1"/>
</dbReference>
<accession>A0A9D1MVX0</accession>
<gene>
    <name evidence="10" type="ORF">IAD23_06225</name>
</gene>
<dbReference type="SUPFAM" id="SSF52172">
    <property type="entry name" value="CheY-like"/>
    <property type="match status" value="1"/>
</dbReference>
<dbReference type="Pfam" id="PF00072">
    <property type="entry name" value="Response_reg"/>
    <property type="match status" value="1"/>
</dbReference>
<feature type="domain" description="Response regulatory" evidence="8">
    <location>
        <begin position="4"/>
        <end position="118"/>
    </location>
</feature>
<dbReference type="Pfam" id="PF00486">
    <property type="entry name" value="Trans_reg_C"/>
    <property type="match status" value="1"/>
</dbReference>
<dbReference type="InterPro" id="IPR036388">
    <property type="entry name" value="WH-like_DNA-bd_sf"/>
</dbReference>
<dbReference type="Gene3D" id="1.10.10.10">
    <property type="entry name" value="Winged helix-like DNA-binding domain superfamily/Winged helix DNA-binding domain"/>
    <property type="match status" value="1"/>
</dbReference>
<keyword evidence="4" id="KW-0804">Transcription</keyword>
<dbReference type="GO" id="GO:0000156">
    <property type="term" value="F:phosphorelay response regulator activity"/>
    <property type="evidence" value="ECO:0007669"/>
    <property type="project" value="TreeGrafter"/>
</dbReference>
<evidence type="ECO:0000256" key="6">
    <source>
        <dbReference type="PROSITE-ProRule" id="PRU00169"/>
    </source>
</evidence>
<dbReference type="PANTHER" id="PTHR48111:SF73">
    <property type="entry name" value="ALKALINE PHOSPHATASE SYNTHESIS TRANSCRIPTIONAL REGULATORY PROTEIN PHOP"/>
    <property type="match status" value="1"/>
</dbReference>
<evidence type="ECO:0000313" key="11">
    <source>
        <dbReference type="Proteomes" id="UP000824125"/>
    </source>
</evidence>
<dbReference type="GO" id="GO:0006355">
    <property type="term" value="P:regulation of DNA-templated transcription"/>
    <property type="evidence" value="ECO:0007669"/>
    <property type="project" value="InterPro"/>
</dbReference>
<dbReference type="Proteomes" id="UP000824125">
    <property type="component" value="Unassembled WGS sequence"/>
</dbReference>
<feature type="DNA-binding region" description="OmpR/PhoB-type" evidence="7">
    <location>
        <begin position="123"/>
        <end position="218"/>
    </location>
</feature>
<dbReference type="InterPro" id="IPR016032">
    <property type="entry name" value="Sig_transdc_resp-reg_C-effctor"/>
</dbReference>
<reference evidence="10" key="1">
    <citation type="submission" date="2020-10" db="EMBL/GenBank/DDBJ databases">
        <authorList>
            <person name="Gilroy R."/>
        </authorList>
    </citation>
    <scope>NUCLEOTIDE SEQUENCE</scope>
    <source>
        <strain evidence="10">CHK176-6737</strain>
    </source>
</reference>
<keyword evidence="2" id="KW-0805">Transcription regulation</keyword>
<evidence type="ECO:0000256" key="5">
    <source>
        <dbReference type="ARBA" id="ARBA00024867"/>
    </source>
</evidence>
<dbReference type="GO" id="GO:0005829">
    <property type="term" value="C:cytosol"/>
    <property type="evidence" value="ECO:0007669"/>
    <property type="project" value="TreeGrafter"/>
</dbReference>
<dbReference type="InterPro" id="IPR001867">
    <property type="entry name" value="OmpR/PhoB-type_DNA-bd"/>
</dbReference>
<dbReference type="SMART" id="SM00448">
    <property type="entry name" value="REC"/>
    <property type="match status" value="1"/>
</dbReference>
<dbReference type="InterPro" id="IPR039420">
    <property type="entry name" value="WalR-like"/>
</dbReference>
<dbReference type="Gene3D" id="6.10.250.690">
    <property type="match status" value="1"/>
</dbReference>
<comment type="caution">
    <text evidence="10">The sequence shown here is derived from an EMBL/GenBank/DDBJ whole genome shotgun (WGS) entry which is preliminary data.</text>
</comment>
<sequence>MQEKILVTEDDLFLRDGLCEMLQKEGYAVERAATLKEAKAKLDNTHFQLLILDVMLPDGSGFDLCRKLRSDGTGTPILFLTACDDEIQIVRGLDAGGDDYVTKPFKLLELLSRVRALLRRGGAPVYKHGGLVIDPVHMSVKKDGKAIYVTPTEFQILAALLRCNGQTVTRGTLLQGIWDDNDIFIDDNTLSVHVSRLREKIGAGHIVTVRGVGYRWED</sequence>
<dbReference type="InterPro" id="IPR011006">
    <property type="entry name" value="CheY-like_superfamily"/>
</dbReference>
<dbReference type="InterPro" id="IPR001789">
    <property type="entry name" value="Sig_transdc_resp-reg_receiver"/>
</dbReference>
<dbReference type="PROSITE" id="PS50110">
    <property type="entry name" value="RESPONSE_REGULATORY"/>
    <property type="match status" value="1"/>
</dbReference>
<dbReference type="SMART" id="SM00862">
    <property type="entry name" value="Trans_reg_C"/>
    <property type="match status" value="1"/>
</dbReference>
<name>A0A9D1MVX0_9FIRM</name>
<dbReference type="SUPFAM" id="SSF46894">
    <property type="entry name" value="C-terminal effector domain of the bipartite response regulators"/>
    <property type="match status" value="1"/>
</dbReference>
<evidence type="ECO:0000256" key="7">
    <source>
        <dbReference type="PROSITE-ProRule" id="PRU01091"/>
    </source>
</evidence>
<evidence type="ECO:0000256" key="3">
    <source>
        <dbReference type="ARBA" id="ARBA00023125"/>
    </source>
</evidence>
<comment type="function">
    <text evidence="5">May play the central regulatory role in sporulation. It may be an element of the effector pathway responsible for the activation of sporulation genes in response to nutritional stress. Spo0A may act in concert with spo0H (a sigma factor) to control the expression of some genes that are critical to the sporulation process.</text>
</comment>
<feature type="domain" description="OmpR/PhoB-type" evidence="9">
    <location>
        <begin position="123"/>
        <end position="218"/>
    </location>
</feature>
<dbReference type="AlphaFoldDB" id="A0A9D1MVX0"/>
<dbReference type="PROSITE" id="PS51755">
    <property type="entry name" value="OMPR_PHOB"/>
    <property type="match status" value="1"/>
</dbReference>
<evidence type="ECO:0000256" key="2">
    <source>
        <dbReference type="ARBA" id="ARBA00023015"/>
    </source>
</evidence>
<reference evidence="10" key="2">
    <citation type="journal article" date="2021" name="PeerJ">
        <title>Extensive microbial diversity within the chicken gut microbiome revealed by metagenomics and culture.</title>
        <authorList>
            <person name="Gilroy R."/>
            <person name="Ravi A."/>
            <person name="Getino M."/>
            <person name="Pursley I."/>
            <person name="Horton D.L."/>
            <person name="Alikhan N.F."/>
            <person name="Baker D."/>
            <person name="Gharbi K."/>
            <person name="Hall N."/>
            <person name="Watson M."/>
            <person name="Adriaenssens E.M."/>
            <person name="Foster-Nyarko E."/>
            <person name="Jarju S."/>
            <person name="Secka A."/>
            <person name="Antonio M."/>
            <person name="Oren A."/>
            <person name="Chaudhuri R.R."/>
            <person name="La Ragione R."/>
            <person name="Hildebrand F."/>
            <person name="Pallen M.J."/>
        </authorList>
    </citation>
    <scope>NUCLEOTIDE SEQUENCE</scope>
    <source>
        <strain evidence="10">CHK176-6737</strain>
    </source>
</reference>
<dbReference type="PANTHER" id="PTHR48111">
    <property type="entry name" value="REGULATOR OF RPOS"/>
    <property type="match status" value="1"/>
</dbReference>
<dbReference type="EMBL" id="DVNM01000033">
    <property type="protein sequence ID" value="HIU69537.1"/>
    <property type="molecule type" value="Genomic_DNA"/>
</dbReference>
<feature type="modified residue" description="4-aspartylphosphate" evidence="6">
    <location>
        <position position="53"/>
    </location>
</feature>
<keyword evidence="3 7" id="KW-0238">DNA-binding</keyword>
<evidence type="ECO:0000259" key="9">
    <source>
        <dbReference type="PROSITE" id="PS51755"/>
    </source>
</evidence>
<evidence type="ECO:0000256" key="1">
    <source>
        <dbReference type="ARBA" id="ARBA00018672"/>
    </source>
</evidence>
<dbReference type="GO" id="GO:0000976">
    <property type="term" value="F:transcription cis-regulatory region binding"/>
    <property type="evidence" value="ECO:0007669"/>
    <property type="project" value="TreeGrafter"/>
</dbReference>
<organism evidence="10 11">
    <name type="scientific">Candidatus Scybalenecus merdavium</name>
    <dbReference type="NCBI Taxonomy" id="2840939"/>
    <lineage>
        <taxon>Bacteria</taxon>
        <taxon>Bacillati</taxon>
        <taxon>Bacillota</taxon>
        <taxon>Clostridia</taxon>
        <taxon>Eubacteriales</taxon>
        <taxon>Oscillospiraceae</taxon>
        <taxon>Oscillospiraceae incertae sedis</taxon>
        <taxon>Candidatus Scybalenecus</taxon>
    </lineage>
</organism>
<dbReference type="CDD" id="cd17624">
    <property type="entry name" value="REC_OmpR_PmrA-like"/>
    <property type="match status" value="1"/>
</dbReference>
<proteinExistence type="predicted"/>
<evidence type="ECO:0000256" key="4">
    <source>
        <dbReference type="ARBA" id="ARBA00023163"/>
    </source>
</evidence>
<protein>
    <recommendedName>
        <fullName evidence="1">Stage 0 sporulation protein A homolog</fullName>
    </recommendedName>
</protein>
<evidence type="ECO:0000313" key="10">
    <source>
        <dbReference type="EMBL" id="HIU69537.1"/>
    </source>
</evidence>
<evidence type="ECO:0000259" key="8">
    <source>
        <dbReference type="PROSITE" id="PS50110"/>
    </source>
</evidence>
<dbReference type="GO" id="GO:0032993">
    <property type="term" value="C:protein-DNA complex"/>
    <property type="evidence" value="ECO:0007669"/>
    <property type="project" value="TreeGrafter"/>
</dbReference>
<keyword evidence="6" id="KW-0597">Phosphoprotein</keyword>